<reference evidence="4 5" key="1">
    <citation type="submission" date="2019-03" db="EMBL/GenBank/DDBJ databases">
        <authorList>
            <consortium name="Pathogen Informatics"/>
        </authorList>
    </citation>
    <scope>NUCLEOTIDE SEQUENCE [LARGE SCALE GENOMIC DNA]</scope>
    <source>
        <strain evidence="4 5">NCTC10974</strain>
    </source>
</reference>
<proteinExistence type="predicted"/>
<dbReference type="PANTHER" id="PTHR45766">
    <property type="entry name" value="DNA ANNEALING HELICASE AND ENDONUCLEASE ZRANB3 FAMILY MEMBER"/>
    <property type="match status" value="1"/>
</dbReference>
<dbReference type="Gene3D" id="3.40.50.10810">
    <property type="entry name" value="Tandem AAA-ATPase domain"/>
    <property type="match status" value="1"/>
</dbReference>
<dbReference type="GO" id="GO:0004386">
    <property type="term" value="F:helicase activity"/>
    <property type="evidence" value="ECO:0007669"/>
    <property type="project" value="UniProtKB-KW"/>
</dbReference>
<name>A0A485JP15_ECOLX</name>
<organism evidence="4 5">
    <name type="scientific">Escherichia coli</name>
    <dbReference type="NCBI Taxonomy" id="562"/>
    <lineage>
        <taxon>Bacteria</taxon>
        <taxon>Pseudomonadati</taxon>
        <taxon>Pseudomonadota</taxon>
        <taxon>Gammaproteobacteria</taxon>
        <taxon>Enterobacterales</taxon>
        <taxon>Enterobacteriaceae</taxon>
        <taxon>Escherichia</taxon>
    </lineage>
</organism>
<dbReference type="InterPro" id="IPR014001">
    <property type="entry name" value="Helicase_ATP-bd"/>
</dbReference>
<dbReference type="InterPro" id="IPR038718">
    <property type="entry name" value="SNF2-like_sf"/>
</dbReference>
<keyword evidence="2 4" id="KW-0067">ATP-binding</keyword>
<keyword evidence="2 4" id="KW-0347">Helicase</keyword>
<dbReference type="PANTHER" id="PTHR45766:SF6">
    <property type="entry name" value="SWI_SNF-RELATED MATRIX-ASSOCIATED ACTIN-DEPENDENT REGULATOR OF CHROMATIN SUBFAMILY A-LIKE PROTEIN 1"/>
    <property type="match status" value="1"/>
</dbReference>
<dbReference type="GO" id="GO:0016787">
    <property type="term" value="F:hydrolase activity"/>
    <property type="evidence" value="ECO:0007669"/>
    <property type="project" value="UniProtKB-KW"/>
</dbReference>
<sequence length="421" mass="47093">MTTQPGTLSEGDLVTSPLFSGIAKILRLYSAEKAEIAWFVSPLESEVNRQMAEICTLAPAKLYDESTVYFRSAESGLWCRGRYGGPRPGNKHLIIIRSGQNVVVDLADIFYPNYGQGLAMNPAHFLAARSNDAPFFYPLRERFVSAWIKQRAACRSMSSLISSRVEVEPHQIAVVRRILQDQNPKYLLADEVGLGKTIEAGLVIREHILECNRDARVLVVVPQALKGQWSEELIGRFALGEVMMGGGRTRQIRLCNHDEITDSLMQTWGPTLIVVDEAHQLARHAWAEDVAKRAQYTALTTLCHQTGIVLLLSGTPMHGNELNFLAMLHCLNEEAWPLDPAGCEHFIQRVAERESLGGIYTALQPENDNGIIESCLEELSAKFPDDEELQGLIDEVRRLLILSPMKKAKSVVRKFWRFAIG</sequence>
<gene>
    <name evidence="4" type="primary">rapA_2</name>
    <name evidence="4" type="ORF">NCTC10974_04977</name>
</gene>
<dbReference type="EMBL" id="CAADJZ010000001">
    <property type="protein sequence ID" value="VFT71358.1"/>
    <property type="molecule type" value="Genomic_DNA"/>
</dbReference>
<dbReference type="PROSITE" id="PS51192">
    <property type="entry name" value="HELICASE_ATP_BIND_1"/>
    <property type="match status" value="1"/>
</dbReference>
<evidence type="ECO:0000259" key="3">
    <source>
        <dbReference type="PROSITE" id="PS51192"/>
    </source>
</evidence>
<evidence type="ECO:0000313" key="5">
    <source>
        <dbReference type="Proteomes" id="UP000358010"/>
    </source>
</evidence>
<dbReference type="SUPFAM" id="SSF52540">
    <property type="entry name" value="P-loop containing nucleoside triphosphate hydrolases"/>
    <property type="match status" value="1"/>
</dbReference>
<evidence type="ECO:0000313" key="4">
    <source>
        <dbReference type="EMBL" id="VFT71358.1"/>
    </source>
</evidence>
<feature type="domain" description="Helicase ATP-binding" evidence="3">
    <location>
        <begin position="177"/>
        <end position="334"/>
    </location>
</feature>
<evidence type="ECO:0000256" key="1">
    <source>
        <dbReference type="ARBA" id="ARBA00022801"/>
    </source>
</evidence>
<keyword evidence="1 4" id="KW-0378">Hydrolase</keyword>
<dbReference type="InterPro" id="IPR000330">
    <property type="entry name" value="SNF2_N"/>
</dbReference>
<evidence type="ECO:0000256" key="2">
    <source>
        <dbReference type="ARBA" id="ARBA00022806"/>
    </source>
</evidence>
<dbReference type="GO" id="GO:0005524">
    <property type="term" value="F:ATP binding"/>
    <property type="evidence" value="ECO:0007669"/>
    <property type="project" value="InterPro"/>
</dbReference>
<dbReference type="InterPro" id="IPR027417">
    <property type="entry name" value="P-loop_NTPase"/>
</dbReference>
<dbReference type="Pfam" id="PF00176">
    <property type="entry name" value="SNF2-rel_dom"/>
    <property type="match status" value="1"/>
</dbReference>
<protein>
    <submittedName>
        <fullName evidence="4">Helicase</fullName>
        <ecNumber evidence="4">3.6.4.-</ecNumber>
    </submittedName>
</protein>
<dbReference type="SMART" id="SM00487">
    <property type="entry name" value="DEXDc"/>
    <property type="match status" value="1"/>
</dbReference>
<dbReference type="Proteomes" id="UP000358010">
    <property type="component" value="Unassembled WGS sequence"/>
</dbReference>
<dbReference type="AlphaFoldDB" id="A0A485JP15"/>
<accession>A0A485JP15</accession>
<keyword evidence="2 4" id="KW-0547">Nucleotide-binding</keyword>
<dbReference type="EC" id="3.6.4.-" evidence="4"/>